<protein>
    <recommendedName>
        <fullName evidence="2">NADP-dependent oxidoreductase domain-containing protein</fullName>
    </recommendedName>
</protein>
<gene>
    <name evidence="3" type="ORF">WICANDRAFT_34874</name>
</gene>
<dbReference type="InterPro" id="IPR036812">
    <property type="entry name" value="NAD(P)_OxRdtase_dom_sf"/>
</dbReference>
<dbReference type="FunFam" id="3.20.20.100:FF:000004">
    <property type="entry name" value="Oxidoreductase, aldo/keto reductase"/>
    <property type="match status" value="1"/>
</dbReference>
<dbReference type="PANTHER" id="PTHR43364:SF15">
    <property type="entry name" value="ARYL-ALCOHOL DEHYDROGENASE AAD16-RELATED"/>
    <property type="match status" value="1"/>
</dbReference>
<proteinExistence type="predicted"/>
<organism evidence="3 4">
    <name type="scientific">Wickerhamomyces anomalus (strain ATCC 58044 / CBS 1984 / NCYC 433 / NRRL Y-366-8)</name>
    <name type="common">Yeast</name>
    <name type="synonym">Hansenula anomala</name>
    <dbReference type="NCBI Taxonomy" id="683960"/>
    <lineage>
        <taxon>Eukaryota</taxon>
        <taxon>Fungi</taxon>
        <taxon>Dikarya</taxon>
        <taxon>Ascomycota</taxon>
        <taxon>Saccharomycotina</taxon>
        <taxon>Saccharomycetes</taxon>
        <taxon>Phaffomycetales</taxon>
        <taxon>Wickerhamomycetaceae</taxon>
        <taxon>Wickerhamomyces</taxon>
    </lineage>
</organism>
<dbReference type="PANTHER" id="PTHR43364">
    <property type="entry name" value="NADH-SPECIFIC METHYLGLYOXAL REDUCTASE-RELATED"/>
    <property type="match status" value="1"/>
</dbReference>
<dbReference type="InterPro" id="IPR050523">
    <property type="entry name" value="AKR_Detox_Biosynth"/>
</dbReference>
<evidence type="ECO:0000256" key="1">
    <source>
        <dbReference type="ARBA" id="ARBA00023002"/>
    </source>
</evidence>
<sequence length="366" mass="41543">MSTSTQTSEPKLVPWKNLGKSGLKISNIVIGCMGYGSKNWDPWLIEDKQEVFKILKKAYDHGIRTYDTADNYSNGLSENILGEFLKEFNIKRDKVVIMTKVWGPVDNEYPEGYRGVMVDHQGSELDKVNFMNNRGLSRKHIIDAAKNSVERLGTYIDLYQIHRYDESVPIEETMRALNDVVEAGYTRYIGASTMRAVEFVELQHVAEKHGWHKFIAMQSFYNLLQREDENELNYYCDKTGVGLIPWSPLAFGILARPVPKDESEKTERAKTSMFKGAFGTDISINTKGQDADIETINRVNEISKKKGTSMAAVSTAWVISRGAAPILSFSSLKRVDDGIEGANLKLTDEEIKYLEEPYLPKVRVFR</sequence>
<dbReference type="Proteomes" id="UP000094112">
    <property type="component" value="Unassembled WGS sequence"/>
</dbReference>
<keyword evidence="1" id="KW-0560">Oxidoreductase</keyword>
<dbReference type="EMBL" id="KV454213">
    <property type="protein sequence ID" value="ODQ57417.1"/>
    <property type="molecule type" value="Genomic_DNA"/>
</dbReference>
<dbReference type="Gene3D" id="3.20.20.100">
    <property type="entry name" value="NADP-dependent oxidoreductase domain"/>
    <property type="match status" value="1"/>
</dbReference>
<dbReference type="OrthoDB" id="3978754at2759"/>
<dbReference type="SUPFAM" id="SSF51430">
    <property type="entry name" value="NAD(P)-linked oxidoreductase"/>
    <property type="match status" value="1"/>
</dbReference>
<dbReference type="GO" id="GO:0005829">
    <property type="term" value="C:cytosol"/>
    <property type="evidence" value="ECO:0007669"/>
    <property type="project" value="UniProtKB-ARBA"/>
</dbReference>
<evidence type="ECO:0000259" key="2">
    <source>
        <dbReference type="Pfam" id="PF00248"/>
    </source>
</evidence>
<dbReference type="RefSeq" id="XP_019036624.1">
    <property type="nucleotide sequence ID" value="XM_019182247.1"/>
</dbReference>
<dbReference type="GO" id="GO:0016491">
    <property type="term" value="F:oxidoreductase activity"/>
    <property type="evidence" value="ECO:0007669"/>
    <property type="project" value="UniProtKB-KW"/>
</dbReference>
<feature type="domain" description="NADP-dependent oxidoreductase" evidence="2">
    <location>
        <begin position="28"/>
        <end position="356"/>
    </location>
</feature>
<dbReference type="CDD" id="cd19079">
    <property type="entry name" value="AKR_EcYajO-like"/>
    <property type="match status" value="1"/>
</dbReference>
<dbReference type="AlphaFoldDB" id="A0A1E3NXW8"/>
<dbReference type="InterPro" id="IPR023210">
    <property type="entry name" value="NADP_OxRdtase_dom"/>
</dbReference>
<evidence type="ECO:0000313" key="4">
    <source>
        <dbReference type="Proteomes" id="UP000094112"/>
    </source>
</evidence>
<dbReference type="GeneID" id="30199493"/>
<dbReference type="Pfam" id="PF00248">
    <property type="entry name" value="Aldo_ket_red"/>
    <property type="match status" value="1"/>
</dbReference>
<reference evidence="3 4" key="1">
    <citation type="journal article" date="2016" name="Proc. Natl. Acad. Sci. U.S.A.">
        <title>Comparative genomics of biotechnologically important yeasts.</title>
        <authorList>
            <person name="Riley R."/>
            <person name="Haridas S."/>
            <person name="Wolfe K.H."/>
            <person name="Lopes M.R."/>
            <person name="Hittinger C.T."/>
            <person name="Goeker M."/>
            <person name="Salamov A.A."/>
            <person name="Wisecaver J.H."/>
            <person name="Long T.M."/>
            <person name="Calvey C.H."/>
            <person name="Aerts A.L."/>
            <person name="Barry K.W."/>
            <person name="Choi C."/>
            <person name="Clum A."/>
            <person name="Coughlan A.Y."/>
            <person name="Deshpande S."/>
            <person name="Douglass A.P."/>
            <person name="Hanson S.J."/>
            <person name="Klenk H.-P."/>
            <person name="LaButti K.M."/>
            <person name="Lapidus A."/>
            <person name="Lindquist E.A."/>
            <person name="Lipzen A.M."/>
            <person name="Meier-Kolthoff J.P."/>
            <person name="Ohm R.A."/>
            <person name="Otillar R.P."/>
            <person name="Pangilinan J.L."/>
            <person name="Peng Y."/>
            <person name="Rokas A."/>
            <person name="Rosa C.A."/>
            <person name="Scheuner C."/>
            <person name="Sibirny A.A."/>
            <person name="Slot J.C."/>
            <person name="Stielow J.B."/>
            <person name="Sun H."/>
            <person name="Kurtzman C.P."/>
            <person name="Blackwell M."/>
            <person name="Grigoriev I.V."/>
            <person name="Jeffries T.W."/>
        </authorList>
    </citation>
    <scope>NUCLEOTIDE SEQUENCE [LARGE SCALE GENOMIC DNA]</scope>
    <source>
        <strain evidence="4">ATCC 58044 / CBS 1984 / NCYC 433 / NRRL Y-366-8</strain>
    </source>
</reference>
<evidence type="ECO:0000313" key="3">
    <source>
        <dbReference type="EMBL" id="ODQ57417.1"/>
    </source>
</evidence>
<accession>A0A1E3NXW8</accession>
<keyword evidence="4" id="KW-1185">Reference proteome</keyword>
<dbReference type="STRING" id="683960.A0A1E3NXW8"/>
<name>A0A1E3NXW8_WICAA</name>